<dbReference type="EMBL" id="JABEND010000010">
    <property type="protein sequence ID" value="NNG37132.1"/>
    <property type="molecule type" value="Genomic_DNA"/>
</dbReference>
<gene>
    <name evidence="2" type="ORF">HKD39_15750</name>
</gene>
<keyword evidence="3" id="KW-1185">Reference proteome</keyword>
<comment type="caution">
    <text evidence="2">The sequence shown here is derived from an EMBL/GenBank/DDBJ whole genome shotgun (WGS) entry which is preliminary data.</text>
</comment>
<organism evidence="2 3">
    <name type="scientific">Nakamurella aerolata</name>
    <dbReference type="NCBI Taxonomy" id="1656892"/>
    <lineage>
        <taxon>Bacteria</taxon>
        <taxon>Bacillati</taxon>
        <taxon>Actinomycetota</taxon>
        <taxon>Actinomycetes</taxon>
        <taxon>Nakamurellales</taxon>
        <taxon>Nakamurellaceae</taxon>
        <taxon>Nakamurella</taxon>
    </lineage>
</organism>
<name>A0A849AJY6_9ACTN</name>
<accession>A0A849AJY6</accession>
<feature type="transmembrane region" description="Helical" evidence="1">
    <location>
        <begin position="6"/>
        <end position="27"/>
    </location>
</feature>
<keyword evidence="1" id="KW-1133">Transmembrane helix</keyword>
<protein>
    <submittedName>
        <fullName evidence="2">Uncharacterized protein</fullName>
    </submittedName>
</protein>
<sequence length="75" mass="8036">MTILQTLGVFVGIPLAIYLVIGLLVFLPGRHSRRGYRAGEQWDYPPQLWAGDTPVQIPAGDALAGTSEGGARGSW</sequence>
<evidence type="ECO:0000313" key="2">
    <source>
        <dbReference type="EMBL" id="NNG37132.1"/>
    </source>
</evidence>
<evidence type="ECO:0000256" key="1">
    <source>
        <dbReference type="SAM" id="Phobius"/>
    </source>
</evidence>
<dbReference type="Proteomes" id="UP000562984">
    <property type="component" value="Unassembled WGS sequence"/>
</dbReference>
<keyword evidence="1" id="KW-0812">Transmembrane</keyword>
<dbReference type="AlphaFoldDB" id="A0A849AJY6"/>
<keyword evidence="1" id="KW-0472">Membrane</keyword>
<dbReference type="RefSeq" id="WP_171200826.1">
    <property type="nucleotide sequence ID" value="NZ_JABEND010000010.1"/>
</dbReference>
<proteinExistence type="predicted"/>
<evidence type="ECO:0000313" key="3">
    <source>
        <dbReference type="Proteomes" id="UP000562984"/>
    </source>
</evidence>
<reference evidence="2 3" key="1">
    <citation type="submission" date="2020-05" db="EMBL/GenBank/DDBJ databases">
        <title>Nakamurella sp. DB0629 isolated from air conditioner.</title>
        <authorList>
            <person name="Kim D.H."/>
            <person name="Kim D.-U."/>
        </authorList>
    </citation>
    <scope>NUCLEOTIDE SEQUENCE [LARGE SCALE GENOMIC DNA]</scope>
    <source>
        <strain evidence="2 3">DB0629</strain>
    </source>
</reference>